<reference evidence="2 3" key="1">
    <citation type="journal article" date="2014" name="Nat. Genet.">
        <title>Genome sequence of the hot pepper provides insights into the evolution of pungency in Capsicum species.</title>
        <authorList>
            <person name="Kim S."/>
            <person name="Park M."/>
            <person name="Yeom S.I."/>
            <person name="Kim Y.M."/>
            <person name="Lee J.M."/>
            <person name="Lee H.A."/>
            <person name="Seo E."/>
            <person name="Choi J."/>
            <person name="Cheong K."/>
            <person name="Kim K.T."/>
            <person name="Jung K."/>
            <person name="Lee G.W."/>
            <person name="Oh S.K."/>
            <person name="Bae C."/>
            <person name="Kim S.B."/>
            <person name="Lee H.Y."/>
            <person name="Kim S.Y."/>
            <person name="Kim M.S."/>
            <person name="Kang B.C."/>
            <person name="Jo Y.D."/>
            <person name="Yang H.B."/>
            <person name="Jeong H.J."/>
            <person name="Kang W.H."/>
            <person name="Kwon J.K."/>
            <person name="Shin C."/>
            <person name="Lim J.Y."/>
            <person name="Park J.H."/>
            <person name="Huh J.H."/>
            <person name="Kim J.S."/>
            <person name="Kim B.D."/>
            <person name="Cohen O."/>
            <person name="Paran I."/>
            <person name="Suh M.C."/>
            <person name="Lee S.B."/>
            <person name="Kim Y.K."/>
            <person name="Shin Y."/>
            <person name="Noh S.J."/>
            <person name="Park J."/>
            <person name="Seo Y.S."/>
            <person name="Kwon S.Y."/>
            <person name="Kim H.A."/>
            <person name="Park J.M."/>
            <person name="Kim H.J."/>
            <person name="Choi S.B."/>
            <person name="Bosland P.W."/>
            <person name="Reeves G."/>
            <person name="Jo S.H."/>
            <person name="Lee B.W."/>
            <person name="Cho H.T."/>
            <person name="Choi H.S."/>
            <person name="Lee M.S."/>
            <person name="Yu Y."/>
            <person name="Do Choi Y."/>
            <person name="Park B.S."/>
            <person name="van Deynze A."/>
            <person name="Ashrafi H."/>
            <person name="Hill T."/>
            <person name="Kim W.T."/>
            <person name="Pai H.S."/>
            <person name="Ahn H.K."/>
            <person name="Yeam I."/>
            <person name="Giovannoni J.J."/>
            <person name="Rose J.K."/>
            <person name="Sorensen I."/>
            <person name="Lee S.J."/>
            <person name="Kim R.W."/>
            <person name="Choi I.Y."/>
            <person name="Choi B.S."/>
            <person name="Lim J.S."/>
            <person name="Lee Y.H."/>
            <person name="Choi D."/>
        </authorList>
    </citation>
    <scope>NUCLEOTIDE SEQUENCE [LARGE SCALE GENOMIC DNA]</scope>
    <source>
        <strain evidence="3">cv. CM334</strain>
    </source>
</reference>
<sequence>MRCTLFSLRGFVPLGFPFLDNNGNNCDSRYDVNENIDDLSYLNEKFLQARQSNIKKQVKQKTDRVKLDDIPSGSVGIDAAFEEIYNNKKARFEGELDGNDPYFDSSNPDNDVSEEEGDHVDDDEVVVPPPRMSQPRRGKS</sequence>
<reference evidence="2 3" key="2">
    <citation type="journal article" date="2017" name="Genome Biol.">
        <title>New reference genome sequences of hot pepper reveal the massive evolution of plant disease-resistance genes by retroduplication.</title>
        <authorList>
            <person name="Kim S."/>
            <person name="Park J."/>
            <person name="Yeom S.I."/>
            <person name="Kim Y.M."/>
            <person name="Seo E."/>
            <person name="Kim K.T."/>
            <person name="Kim M.S."/>
            <person name="Lee J.M."/>
            <person name="Cheong K."/>
            <person name="Shin H.S."/>
            <person name="Kim S.B."/>
            <person name="Han K."/>
            <person name="Lee J."/>
            <person name="Park M."/>
            <person name="Lee H.A."/>
            <person name="Lee H.Y."/>
            <person name="Lee Y."/>
            <person name="Oh S."/>
            <person name="Lee J.H."/>
            <person name="Choi E."/>
            <person name="Choi E."/>
            <person name="Lee S.E."/>
            <person name="Jeon J."/>
            <person name="Kim H."/>
            <person name="Choi G."/>
            <person name="Song H."/>
            <person name="Lee J."/>
            <person name="Lee S.C."/>
            <person name="Kwon J.K."/>
            <person name="Lee H.Y."/>
            <person name="Koo N."/>
            <person name="Hong Y."/>
            <person name="Kim R.W."/>
            <person name="Kang W.H."/>
            <person name="Huh J.H."/>
            <person name="Kang B.C."/>
            <person name="Yang T.J."/>
            <person name="Lee Y.H."/>
            <person name="Bennetzen J.L."/>
            <person name="Choi D."/>
        </authorList>
    </citation>
    <scope>NUCLEOTIDE SEQUENCE [LARGE SCALE GENOMIC DNA]</scope>
    <source>
        <strain evidence="3">cv. CM334</strain>
    </source>
</reference>
<dbReference type="Gramene" id="PHT93897">
    <property type="protein sequence ID" value="PHT93897"/>
    <property type="gene ID" value="T459_01779"/>
</dbReference>
<comment type="caution">
    <text evidence="2">The sequence shown here is derived from an EMBL/GenBank/DDBJ whole genome shotgun (WGS) entry which is preliminary data.</text>
</comment>
<feature type="region of interest" description="Disordered" evidence="1">
    <location>
        <begin position="95"/>
        <end position="140"/>
    </location>
</feature>
<organism evidence="2 3">
    <name type="scientific">Capsicum annuum</name>
    <name type="common">Capsicum pepper</name>
    <dbReference type="NCBI Taxonomy" id="4072"/>
    <lineage>
        <taxon>Eukaryota</taxon>
        <taxon>Viridiplantae</taxon>
        <taxon>Streptophyta</taxon>
        <taxon>Embryophyta</taxon>
        <taxon>Tracheophyta</taxon>
        <taxon>Spermatophyta</taxon>
        <taxon>Magnoliopsida</taxon>
        <taxon>eudicotyledons</taxon>
        <taxon>Gunneridae</taxon>
        <taxon>Pentapetalae</taxon>
        <taxon>asterids</taxon>
        <taxon>lamiids</taxon>
        <taxon>Solanales</taxon>
        <taxon>Solanaceae</taxon>
        <taxon>Solanoideae</taxon>
        <taxon>Capsiceae</taxon>
        <taxon>Capsicum</taxon>
    </lineage>
</organism>
<evidence type="ECO:0000313" key="3">
    <source>
        <dbReference type="Proteomes" id="UP000222542"/>
    </source>
</evidence>
<accession>A0A2G3AI29</accession>
<dbReference type="OMA" id="CDSRYDV"/>
<keyword evidence="3" id="KW-1185">Reference proteome</keyword>
<protein>
    <submittedName>
        <fullName evidence="2">Uncharacterized protein</fullName>
    </submittedName>
</protein>
<dbReference type="EMBL" id="AYRZ02000001">
    <property type="protein sequence ID" value="PHT93897.1"/>
    <property type="molecule type" value="Genomic_DNA"/>
</dbReference>
<proteinExistence type="predicted"/>
<dbReference type="AlphaFoldDB" id="A0A2G3AI29"/>
<evidence type="ECO:0000256" key="1">
    <source>
        <dbReference type="SAM" id="MobiDB-lite"/>
    </source>
</evidence>
<dbReference type="Proteomes" id="UP000222542">
    <property type="component" value="Unassembled WGS sequence"/>
</dbReference>
<feature type="compositionally biased region" description="Acidic residues" evidence="1">
    <location>
        <begin position="111"/>
        <end position="125"/>
    </location>
</feature>
<gene>
    <name evidence="2" type="ORF">T459_01779</name>
</gene>
<name>A0A2G3AI29_CAPAN</name>
<evidence type="ECO:0000313" key="2">
    <source>
        <dbReference type="EMBL" id="PHT93897.1"/>
    </source>
</evidence>